<protein>
    <recommendedName>
        <fullName evidence="5">DUF5666 domain-containing protein</fullName>
    </recommendedName>
</protein>
<feature type="region of interest" description="Disordered" evidence="1">
    <location>
        <begin position="24"/>
        <end position="50"/>
    </location>
</feature>
<name>A0ABR6BT26_9PSEU</name>
<organism evidence="3 4">
    <name type="scientific">Kutzneria viridogrisea</name>
    <dbReference type="NCBI Taxonomy" id="47990"/>
    <lineage>
        <taxon>Bacteria</taxon>
        <taxon>Bacillati</taxon>
        <taxon>Actinomycetota</taxon>
        <taxon>Actinomycetes</taxon>
        <taxon>Pseudonocardiales</taxon>
        <taxon>Pseudonocardiaceae</taxon>
        <taxon>Kutzneria</taxon>
    </lineage>
</organism>
<evidence type="ECO:0000313" key="3">
    <source>
        <dbReference type="EMBL" id="MBA8930079.1"/>
    </source>
</evidence>
<evidence type="ECO:0000256" key="2">
    <source>
        <dbReference type="SAM" id="SignalP"/>
    </source>
</evidence>
<keyword evidence="4" id="KW-1185">Reference proteome</keyword>
<accession>A0ABR6BT26</accession>
<feature type="signal peptide" evidence="2">
    <location>
        <begin position="1"/>
        <end position="26"/>
    </location>
</feature>
<dbReference type="EMBL" id="JACJID010000006">
    <property type="protein sequence ID" value="MBA8930079.1"/>
    <property type="molecule type" value="Genomic_DNA"/>
</dbReference>
<dbReference type="PROSITE" id="PS51257">
    <property type="entry name" value="PROKAR_LIPOPROTEIN"/>
    <property type="match status" value="1"/>
</dbReference>
<reference evidence="3 4" key="1">
    <citation type="submission" date="2020-08" db="EMBL/GenBank/DDBJ databases">
        <title>Genomic Encyclopedia of Archaeal and Bacterial Type Strains, Phase II (KMG-II): from individual species to whole genera.</title>
        <authorList>
            <person name="Goeker M."/>
        </authorList>
    </citation>
    <scope>NUCLEOTIDE SEQUENCE [LARGE SCALE GENOMIC DNA]</scope>
    <source>
        <strain evidence="3 4">DSM 43850</strain>
    </source>
</reference>
<feature type="region of interest" description="Disordered" evidence="1">
    <location>
        <begin position="72"/>
        <end position="91"/>
    </location>
</feature>
<dbReference type="RefSeq" id="WP_148309352.1">
    <property type="nucleotide sequence ID" value="NZ_BAAABQ010000014.1"/>
</dbReference>
<feature type="chain" id="PRO_5047248325" description="DUF5666 domain-containing protein" evidence="2">
    <location>
        <begin position="27"/>
        <end position="127"/>
    </location>
</feature>
<feature type="compositionally biased region" description="Low complexity" evidence="1">
    <location>
        <begin position="24"/>
        <end position="40"/>
    </location>
</feature>
<evidence type="ECO:0000256" key="1">
    <source>
        <dbReference type="SAM" id="MobiDB-lite"/>
    </source>
</evidence>
<evidence type="ECO:0008006" key="5">
    <source>
        <dbReference type="Google" id="ProtNLM"/>
    </source>
</evidence>
<keyword evidence="2" id="KW-0732">Signal</keyword>
<comment type="caution">
    <text evidence="3">The sequence shown here is derived from an EMBL/GenBank/DDBJ whole genome shotgun (WGS) entry which is preliminary data.</text>
</comment>
<gene>
    <name evidence="3" type="ORF">BC739_007312</name>
</gene>
<dbReference type="Proteomes" id="UP000517916">
    <property type="component" value="Unassembled WGS sequence"/>
</dbReference>
<proteinExistence type="predicted"/>
<evidence type="ECO:0000313" key="4">
    <source>
        <dbReference type="Proteomes" id="UP000517916"/>
    </source>
</evidence>
<sequence>MRSATVLVTGAVLVAGVLTGCSAAAADQPAQPTATSTAKPSHSRKPLPDGETRVLGVVASTSAGQLVVTTKDGGSQTVTTDSATKVTGGPVQQGQRVAVIVKDGKALSVRVGTGNAATTTATPQPTS</sequence>